<dbReference type="AlphaFoldDB" id="A0A2B7X7I9"/>
<dbReference type="EMBL" id="PDNB01000133">
    <property type="protein sequence ID" value="PGH04731.1"/>
    <property type="molecule type" value="Genomic_DNA"/>
</dbReference>
<feature type="transmembrane region" description="Helical" evidence="1">
    <location>
        <begin position="77"/>
        <end position="97"/>
    </location>
</feature>
<protein>
    <submittedName>
        <fullName evidence="2">Uncharacterized protein</fullName>
    </submittedName>
</protein>
<feature type="transmembrane region" description="Helical" evidence="1">
    <location>
        <begin position="117"/>
        <end position="137"/>
    </location>
</feature>
<keyword evidence="1" id="KW-1133">Transmembrane helix</keyword>
<reference evidence="2 3" key="1">
    <citation type="submission" date="2017-10" db="EMBL/GenBank/DDBJ databases">
        <title>Comparative genomics in systemic dimorphic fungi from Ajellomycetaceae.</title>
        <authorList>
            <person name="Munoz J.F."/>
            <person name="Mcewen J.G."/>
            <person name="Clay O.K."/>
            <person name="Cuomo C.A."/>
        </authorList>
    </citation>
    <scope>NUCLEOTIDE SEQUENCE [LARGE SCALE GENOMIC DNA]</scope>
    <source>
        <strain evidence="2 3">UAMH5409</strain>
    </source>
</reference>
<dbReference type="Proteomes" id="UP000223968">
    <property type="component" value="Unassembled WGS sequence"/>
</dbReference>
<feature type="transmembrane region" description="Helical" evidence="1">
    <location>
        <begin position="652"/>
        <end position="673"/>
    </location>
</feature>
<feature type="transmembrane region" description="Helical" evidence="1">
    <location>
        <begin position="201"/>
        <end position="219"/>
    </location>
</feature>
<proteinExistence type="predicted"/>
<evidence type="ECO:0000256" key="1">
    <source>
        <dbReference type="SAM" id="Phobius"/>
    </source>
</evidence>
<evidence type="ECO:0000313" key="3">
    <source>
        <dbReference type="Proteomes" id="UP000223968"/>
    </source>
</evidence>
<keyword evidence="1" id="KW-0472">Membrane</keyword>
<organism evidence="2 3">
    <name type="scientific">Helicocarpus griseus UAMH5409</name>
    <dbReference type="NCBI Taxonomy" id="1447875"/>
    <lineage>
        <taxon>Eukaryota</taxon>
        <taxon>Fungi</taxon>
        <taxon>Dikarya</taxon>
        <taxon>Ascomycota</taxon>
        <taxon>Pezizomycotina</taxon>
        <taxon>Eurotiomycetes</taxon>
        <taxon>Eurotiomycetidae</taxon>
        <taxon>Onygenales</taxon>
        <taxon>Ajellomycetaceae</taxon>
        <taxon>Helicocarpus</taxon>
    </lineage>
</organism>
<dbReference type="OrthoDB" id="5287717at2759"/>
<comment type="caution">
    <text evidence="2">The sequence shown here is derived from an EMBL/GenBank/DDBJ whole genome shotgun (WGS) entry which is preliminary data.</text>
</comment>
<keyword evidence="1" id="KW-0812">Transmembrane</keyword>
<keyword evidence="3" id="KW-1185">Reference proteome</keyword>
<name>A0A2B7X7I9_9EURO</name>
<evidence type="ECO:0000313" key="2">
    <source>
        <dbReference type="EMBL" id="PGH04731.1"/>
    </source>
</evidence>
<sequence>MAGDGRDSLDIGNSTDGVELGLRFISSTTVSSHHLRYSSASSVNPLLGSPSSTLVGSPSSKQLPLGYKLRRFWTRTIASIIVPSMVTGYYAFLVKYYLESQDEDVNILKVGPAGANFAFWSWFIICVFGLNASKYGLTGTEAVILMYSQSLAPKDALQLMMHADRTWSGPSGWLKILRKFFFLWKKHGSSRHNVGGHTPSLLWFILLFLSALPLAALPISGLCMEPGDGYIVQKSGPSKPTVLGRNQTNFDHRSQFSFAGIAGSNWKNAMPVRIAGIGVMYTKPDLKRSDYDFLQKFPNAFPPDSGIPEIFLTPQAPVPVSGTTSGIVIRYNCSSVSKVSDFTILNRFHERGNNSIPPYVKDTNTTFPNPHKRKIDDDTIQLVNYRSPDVENYEAVIEIANTGDKGTVPTRYHSANKPAPRWGLEKDFVSEYILYQYLEHPIPRSANKRGIWKPYGIDKLEMGIDESIPDILGRYRTLYHPADKANSTEHPMKVVVGIRCTSASDFGIADIDSRFNTFTNFVSHDVLPAPNISFPLGAISFSAGVANIMSMALAEHDDRSSISLGPQNIISSVGGRPYTVDDVVSSYIQSRQLKNSILQAYASYALDLAYDGVVNSSGASSTEFDSRSFFRHENLTATIPGKVLTRGPLKKIYFPLYLLVPWAVGSVVLSLIYSHRPRWSETFDGYSLFRFGADYADRVKDRHEFTSTEDYENCEALKTIPGFIGDARPFFTPGHISLVEKCRADMDKLYMRDLGVHPGLRRRSICHSGSA</sequence>
<accession>A0A2B7X7I9</accession>
<gene>
    <name evidence="2" type="ORF">AJ79_07010</name>
</gene>